<dbReference type="AlphaFoldDB" id="A2DL26"/>
<keyword evidence="1" id="KW-1133">Transmembrane helix</keyword>
<evidence type="ECO:0000313" key="3">
    <source>
        <dbReference type="Proteomes" id="UP000001542"/>
    </source>
</evidence>
<accession>A2DL26</accession>
<dbReference type="PANTHER" id="PTHR31607:SF37">
    <property type="entry name" value="FOLLISTATIN-LIKE DOMAIN-CONTAINING PROTEIN"/>
    <property type="match status" value="1"/>
</dbReference>
<dbReference type="PANTHER" id="PTHR31607">
    <property type="entry name" value="DUF1216 DOMAIN-CONTAINING PROTEIN-RELATED"/>
    <property type="match status" value="1"/>
</dbReference>
<keyword evidence="1" id="KW-0812">Transmembrane</keyword>
<reference evidence="2" key="2">
    <citation type="journal article" date="2007" name="Science">
        <title>Draft genome sequence of the sexually transmitted pathogen Trichomonas vaginalis.</title>
        <authorList>
            <person name="Carlton J.M."/>
            <person name="Hirt R.P."/>
            <person name="Silva J.C."/>
            <person name="Delcher A.L."/>
            <person name="Schatz M."/>
            <person name="Zhao Q."/>
            <person name="Wortman J.R."/>
            <person name="Bidwell S.L."/>
            <person name="Alsmark U.C.M."/>
            <person name="Besteiro S."/>
            <person name="Sicheritz-Ponten T."/>
            <person name="Noel C.J."/>
            <person name="Dacks J.B."/>
            <person name="Foster P.G."/>
            <person name="Simillion C."/>
            <person name="Van de Peer Y."/>
            <person name="Miranda-Saavedra D."/>
            <person name="Barton G.J."/>
            <person name="Westrop G.D."/>
            <person name="Mueller S."/>
            <person name="Dessi D."/>
            <person name="Fiori P.L."/>
            <person name="Ren Q."/>
            <person name="Paulsen I."/>
            <person name="Zhang H."/>
            <person name="Bastida-Corcuera F.D."/>
            <person name="Simoes-Barbosa A."/>
            <person name="Brown M.T."/>
            <person name="Hayes R.D."/>
            <person name="Mukherjee M."/>
            <person name="Okumura C.Y."/>
            <person name="Schneider R."/>
            <person name="Smith A.J."/>
            <person name="Vanacova S."/>
            <person name="Villalvazo M."/>
            <person name="Haas B.J."/>
            <person name="Pertea M."/>
            <person name="Feldblyum T.V."/>
            <person name="Utterback T.R."/>
            <person name="Shu C.L."/>
            <person name="Osoegawa K."/>
            <person name="de Jong P.J."/>
            <person name="Hrdy I."/>
            <person name="Horvathova L."/>
            <person name="Zubacova Z."/>
            <person name="Dolezal P."/>
            <person name="Malik S.B."/>
            <person name="Logsdon J.M. Jr."/>
            <person name="Henze K."/>
            <person name="Gupta A."/>
            <person name="Wang C.C."/>
            <person name="Dunne R.L."/>
            <person name="Upcroft J.A."/>
            <person name="Upcroft P."/>
            <person name="White O."/>
            <person name="Salzberg S.L."/>
            <person name="Tang P."/>
            <person name="Chiu C.-H."/>
            <person name="Lee Y.-S."/>
            <person name="Embley T.M."/>
            <person name="Coombs G.H."/>
            <person name="Mottram J.C."/>
            <person name="Tachezy J."/>
            <person name="Fraser-Liggett C.M."/>
            <person name="Johnson P.J."/>
        </authorList>
    </citation>
    <scope>NUCLEOTIDE SEQUENCE [LARGE SCALE GENOMIC DNA]</scope>
    <source>
        <strain evidence="2">G3</strain>
    </source>
</reference>
<gene>
    <name evidence="2" type="ORF">TVAG_294680</name>
</gene>
<dbReference type="VEuPathDB" id="TrichDB:TVAG_294680"/>
<name>A2DL26_TRIV3</name>
<reference evidence="2" key="1">
    <citation type="submission" date="2006-10" db="EMBL/GenBank/DDBJ databases">
        <authorList>
            <person name="Amadeo P."/>
            <person name="Zhao Q."/>
            <person name="Wortman J."/>
            <person name="Fraser-Liggett C."/>
            <person name="Carlton J."/>
        </authorList>
    </citation>
    <scope>NUCLEOTIDE SEQUENCE</scope>
    <source>
        <strain evidence="2">G3</strain>
    </source>
</reference>
<evidence type="ECO:0000313" key="2">
    <source>
        <dbReference type="EMBL" id="EAY18817.1"/>
    </source>
</evidence>
<dbReference type="VEuPathDB" id="TrichDB:TVAGG3_0274030"/>
<evidence type="ECO:0008006" key="4">
    <source>
        <dbReference type="Google" id="ProtNLM"/>
    </source>
</evidence>
<keyword evidence="1" id="KW-0472">Membrane</keyword>
<dbReference type="InParanoid" id="A2DL26"/>
<dbReference type="KEGG" id="tva:5464343"/>
<evidence type="ECO:0000256" key="1">
    <source>
        <dbReference type="SAM" id="Phobius"/>
    </source>
</evidence>
<organism evidence="2 3">
    <name type="scientific">Trichomonas vaginalis (strain ATCC PRA-98 / G3)</name>
    <dbReference type="NCBI Taxonomy" id="412133"/>
    <lineage>
        <taxon>Eukaryota</taxon>
        <taxon>Metamonada</taxon>
        <taxon>Parabasalia</taxon>
        <taxon>Trichomonadida</taxon>
        <taxon>Trichomonadidae</taxon>
        <taxon>Trichomonas</taxon>
    </lineage>
</organism>
<dbReference type="CDD" id="cd05379">
    <property type="entry name" value="CAP_bacterial"/>
    <property type="match status" value="1"/>
</dbReference>
<dbReference type="OrthoDB" id="10646245at2759"/>
<sequence>MMIHLLLIRFEKLERRSKMEICSRFRKEVFSLYYRKSPYPDQNGSCTQLTYDKETDDNRALIELNYMRWLVGFDTKTVITNEYDDHLIQCAINNVANGYLEHLIEENSLCYTYKASSGCYTSNLGANLGRNYNAAMALQRFIMDAGDGNKYVGHRNWILFSGLKETAFGGAYDSMSPKYTTTIAMKVVPWPYEAGEKLLFTAYPPPGYFPAQFVYNRFSFWAPNIPERSYIKISVKINDVPQNITERTDFLQGAGDQDKGVVFALSGYGKNSYDYPYETILNKRIDVKISYDKTVFDYTIYPVDCSVVPVRTSVPDSDSFYSSSGSGDSTKKKVSIGVGVSLAIVLIIVVAVVCYFIFYKKKEDSGESNNDENQHDDA</sequence>
<proteinExistence type="predicted"/>
<keyword evidence="3" id="KW-1185">Reference proteome</keyword>
<dbReference type="Proteomes" id="UP000001542">
    <property type="component" value="Unassembled WGS sequence"/>
</dbReference>
<dbReference type="RefSeq" id="XP_001579803.1">
    <property type="nucleotide sequence ID" value="XM_001579753.1"/>
</dbReference>
<feature type="transmembrane region" description="Helical" evidence="1">
    <location>
        <begin position="336"/>
        <end position="358"/>
    </location>
</feature>
<protein>
    <recommendedName>
        <fullName evidence="4">SCP domain-containing protein</fullName>
    </recommendedName>
</protein>
<dbReference type="EMBL" id="DS113214">
    <property type="protein sequence ID" value="EAY18817.1"/>
    <property type="molecule type" value="Genomic_DNA"/>
</dbReference>